<sequence>MSSAEQRTAVWDAPLRLFHWALVGLIGFSWWSGEQGLGWMSAHMLAGQAILALVAFRVLWGLLGTRHARFADFLAGPRRVLVDLRGLLRGRPEPHTGHGPVGGWMVVAILALVALQASSGLFASDDIFTEGPLAGRVSGETSDFLTWAHHVLFDALLWVVGLHVAAVVLFYPLVARTNLIAPMITGRKRLSAPSGSAGGFGWRVGVRALILLGLCAAAVYGGVSWAG</sequence>
<dbReference type="PANTHER" id="PTHR30485:SF2">
    <property type="entry name" value="BLL0597 PROTEIN"/>
    <property type="match status" value="1"/>
</dbReference>
<keyword evidence="5 6" id="KW-0472">Membrane</keyword>
<keyword evidence="9" id="KW-1185">Reference proteome</keyword>
<dbReference type="RefSeq" id="WP_373654581.1">
    <property type="nucleotide sequence ID" value="NZ_JBGUAW010000002.1"/>
</dbReference>
<dbReference type="InterPro" id="IPR051542">
    <property type="entry name" value="Hydrogenase_cytochrome"/>
</dbReference>
<dbReference type="InterPro" id="IPR016174">
    <property type="entry name" value="Di-haem_cyt_TM"/>
</dbReference>
<feature type="transmembrane region" description="Helical" evidence="6">
    <location>
        <begin position="101"/>
        <end position="123"/>
    </location>
</feature>
<feature type="domain" description="Cytochrome b561 bacterial/Ni-hydrogenase" evidence="7">
    <location>
        <begin position="10"/>
        <end position="186"/>
    </location>
</feature>
<keyword evidence="3 6" id="KW-0812">Transmembrane</keyword>
<feature type="transmembrane region" description="Helical" evidence="6">
    <location>
        <begin position="17"/>
        <end position="33"/>
    </location>
</feature>
<evidence type="ECO:0000256" key="1">
    <source>
        <dbReference type="ARBA" id="ARBA00004651"/>
    </source>
</evidence>
<reference evidence="8 9" key="1">
    <citation type="submission" date="2024-08" db="EMBL/GenBank/DDBJ databases">
        <title>Whole-genome sequencing of halo(alkali)philic microorganisms from hypersaline lakes.</title>
        <authorList>
            <person name="Sorokin D.Y."/>
            <person name="Merkel A.Y."/>
            <person name="Messina E."/>
            <person name="Yakimov M."/>
        </authorList>
    </citation>
    <scope>NUCLEOTIDE SEQUENCE [LARGE SCALE GENOMIC DNA]</scope>
    <source>
        <strain evidence="8 9">Cl-TMA</strain>
    </source>
</reference>
<dbReference type="PANTHER" id="PTHR30485">
    <property type="entry name" value="NI/FE-HYDROGENASE 1 B-TYPE CYTOCHROME SUBUNIT"/>
    <property type="match status" value="1"/>
</dbReference>
<evidence type="ECO:0000256" key="6">
    <source>
        <dbReference type="SAM" id="Phobius"/>
    </source>
</evidence>
<keyword evidence="2" id="KW-1003">Cell membrane</keyword>
<feature type="transmembrane region" description="Helical" evidence="6">
    <location>
        <begin position="39"/>
        <end position="60"/>
    </location>
</feature>
<keyword evidence="4 6" id="KW-1133">Transmembrane helix</keyword>
<comment type="caution">
    <text evidence="8">The sequence shown here is derived from an EMBL/GenBank/DDBJ whole genome shotgun (WGS) entry which is preliminary data.</text>
</comment>
<evidence type="ECO:0000313" key="9">
    <source>
        <dbReference type="Proteomes" id="UP001575181"/>
    </source>
</evidence>
<dbReference type="EMBL" id="JBGUAW010000002">
    <property type="protein sequence ID" value="MFA9459794.1"/>
    <property type="molecule type" value="Genomic_DNA"/>
</dbReference>
<dbReference type="InterPro" id="IPR011577">
    <property type="entry name" value="Cyt_b561_bac/Ni-Hgenase"/>
</dbReference>
<evidence type="ECO:0000256" key="5">
    <source>
        <dbReference type="ARBA" id="ARBA00023136"/>
    </source>
</evidence>
<evidence type="ECO:0000259" key="7">
    <source>
        <dbReference type="Pfam" id="PF01292"/>
    </source>
</evidence>
<gene>
    <name evidence="8" type="ORF">ACERLL_03010</name>
</gene>
<name>A0ABV4TR28_9GAMM</name>
<proteinExistence type="predicted"/>
<evidence type="ECO:0000256" key="4">
    <source>
        <dbReference type="ARBA" id="ARBA00022989"/>
    </source>
</evidence>
<dbReference type="SUPFAM" id="SSF81342">
    <property type="entry name" value="Transmembrane di-heme cytochromes"/>
    <property type="match status" value="1"/>
</dbReference>
<organism evidence="8 9">
    <name type="scientific">Thiohalorhabdus methylotrophus</name>
    <dbReference type="NCBI Taxonomy" id="3242694"/>
    <lineage>
        <taxon>Bacteria</taxon>
        <taxon>Pseudomonadati</taxon>
        <taxon>Pseudomonadota</taxon>
        <taxon>Gammaproteobacteria</taxon>
        <taxon>Thiohalorhabdales</taxon>
        <taxon>Thiohalorhabdaceae</taxon>
        <taxon>Thiohalorhabdus</taxon>
    </lineage>
</organism>
<evidence type="ECO:0000256" key="2">
    <source>
        <dbReference type="ARBA" id="ARBA00022475"/>
    </source>
</evidence>
<feature type="transmembrane region" description="Helical" evidence="6">
    <location>
        <begin position="200"/>
        <end position="223"/>
    </location>
</feature>
<dbReference type="Proteomes" id="UP001575181">
    <property type="component" value="Unassembled WGS sequence"/>
</dbReference>
<evidence type="ECO:0000256" key="3">
    <source>
        <dbReference type="ARBA" id="ARBA00022692"/>
    </source>
</evidence>
<comment type="subcellular location">
    <subcellularLocation>
        <location evidence="1">Cell membrane</location>
        <topology evidence="1">Multi-pass membrane protein</topology>
    </subcellularLocation>
</comment>
<protein>
    <submittedName>
        <fullName evidence="8">Cytochrome b/b6 domain-containing protein</fullName>
    </submittedName>
</protein>
<dbReference type="Pfam" id="PF01292">
    <property type="entry name" value="Ni_hydr_CYTB"/>
    <property type="match status" value="1"/>
</dbReference>
<dbReference type="Gene3D" id="1.20.950.20">
    <property type="entry name" value="Transmembrane di-heme cytochromes, Chain C"/>
    <property type="match status" value="1"/>
</dbReference>
<accession>A0ABV4TR28</accession>
<evidence type="ECO:0000313" key="8">
    <source>
        <dbReference type="EMBL" id="MFA9459794.1"/>
    </source>
</evidence>
<feature type="transmembrane region" description="Helical" evidence="6">
    <location>
        <begin position="155"/>
        <end position="179"/>
    </location>
</feature>